<dbReference type="Proteomes" id="UP001501084">
    <property type="component" value="Unassembled WGS sequence"/>
</dbReference>
<sequence>MSITTPASDSGETVSVAEANEQFAQDLAEQAVQQGIKNPEEFASLSEDEAAHAKEAESRTREIIGELLNE</sequence>
<organism evidence="1 2">
    <name type="scientific">Leucobacter alluvii</name>
    <dbReference type="NCBI Taxonomy" id="340321"/>
    <lineage>
        <taxon>Bacteria</taxon>
        <taxon>Bacillati</taxon>
        <taxon>Actinomycetota</taxon>
        <taxon>Actinomycetes</taxon>
        <taxon>Micrococcales</taxon>
        <taxon>Microbacteriaceae</taxon>
        <taxon>Leucobacter</taxon>
    </lineage>
</organism>
<evidence type="ECO:0000313" key="2">
    <source>
        <dbReference type="Proteomes" id="UP001501084"/>
    </source>
</evidence>
<gene>
    <name evidence="1" type="ORF">GCM10009786_09100</name>
</gene>
<proteinExistence type="predicted"/>
<protein>
    <submittedName>
        <fullName evidence="1">Uncharacterized protein</fullName>
    </submittedName>
</protein>
<reference evidence="1 2" key="1">
    <citation type="journal article" date="2019" name="Int. J. Syst. Evol. Microbiol.">
        <title>The Global Catalogue of Microorganisms (GCM) 10K type strain sequencing project: providing services to taxonomists for standard genome sequencing and annotation.</title>
        <authorList>
            <consortium name="The Broad Institute Genomics Platform"/>
            <consortium name="The Broad Institute Genome Sequencing Center for Infectious Disease"/>
            <person name="Wu L."/>
            <person name="Ma J."/>
        </authorList>
    </citation>
    <scope>NUCLEOTIDE SEQUENCE [LARGE SCALE GENOMIC DNA]</scope>
    <source>
        <strain evidence="1 2">JCM 14919</strain>
    </source>
</reference>
<name>A0ABN3B3T4_9MICO</name>
<keyword evidence="2" id="KW-1185">Reference proteome</keyword>
<accession>A0ABN3B3T4</accession>
<comment type="caution">
    <text evidence="1">The sequence shown here is derived from an EMBL/GenBank/DDBJ whole genome shotgun (WGS) entry which is preliminary data.</text>
</comment>
<dbReference type="EMBL" id="BAAAOP010000005">
    <property type="protein sequence ID" value="GAA2186837.1"/>
    <property type="molecule type" value="Genomic_DNA"/>
</dbReference>
<evidence type="ECO:0000313" key="1">
    <source>
        <dbReference type="EMBL" id="GAA2186837.1"/>
    </source>
</evidence>